<dbReference type="PATRIC" id="fig|862908.3.peg.2445"/>
<evidence type="ECO:0000256" key="1">
    <source>
        <dbReference type="ARBA" id="ARBA00007569"/>
    </source>
</evidence>
<dbReference type="GO" id="GO:0048038">
    <property type="term" value="F:quinone binding"/>
    <property type="evidence" value="ECO:0007669"/>
    <property type="project" value="UniProtKB-KW"/>
</dbReference>
<evidence type="ECO:0000313" key="8">
    <source>
        <dbReference type="Proteomes" id="UP000008963"/>
    </source>
</evidence>
<comment type="function">
    <text evidence="3">NDH-1 shuttles electrons from NADH, via FMN and iron-sulfur (Fe-S) centers, to quinones in the respiratory chain. The immediate electron acceptor for the enzyme in this species is believed to be ubiquinone. Couples the redox reaction to proton translocation (for every two electrons transferred, four hydrogen ions are translocated across the cytoplasmic membrane), and thus conserves the redox energy in a proton gradient.</text>
</comment>
<dbReference type="GO" id="GO:0050136">
    <property type="term" value="F:NADH dehydrogenase (quinone) (non-electrogenic) activity"/>
    <property type="evidence" value="ECO:0007669"/>
    <property type="project" value="UniProtKB-UniRule"/>
</dbReference>
<dbReference type="STRING" id="862908.BMS_2560"/>
<comment type="catalytic activity">
    <reaction evidence="3 5">
        <text>a quinone + NADH + 5 H(+)(in) = a quinol + NAD(+) + 4 H(+)(out)</text>
        <dbReference type="Rhea" id="RHEA:57888"/>
        <dbReference type="ChEBI" id="CHEBI:15378"/>
        <dbReference type="ChEBI" id="CHEBI:24646"/>
        <dbReference type="ChEBI" id="CHEBI:57540"/>
        <dbReference type="ChEBI" id="CHEBI:57945"/>
        <dbReference type="ChEBI" id="CHEBI:132124"/>
    </reaction>
</comment>
<reference evidence="8" key="1">
    <citation type="journal article" date="2013" name="ISME J.">
        <title>A small predatory core genome in the divergent marine Bacteriovorax marinus SJ and the terrestrial Bdellovibrio bacteriovorus.</title>
        <authorList>
            <person name="Crossman L.C."/>
            <person name="Chen H."/>
            <person name="Cerdeno-Tarraga A.M."/>
            <person name="Brooks K."/>
            <person name="Quail M.A."/>
            <person name="Pineiro S.A."/>
            <person name="Hobley L."/>
            <person name="Sockett R.E."/>
            <person name="Bentley S.D."/>
            <person name="Parkhill J."/>
            <person name="Williams H.N."/>
            <person name="Stine O.C."/>
        </authorList>
    </citation>
    <scope>NUCLEOTIDE SEQUENCE [LARGE SCALE GENOMIC DNA]</scope>
    <source>
        <strain evidence="8">ATCC BAA-682 / DSM 15412 / SJ</strain>
    </source>
</reference>
<comment type="subunit">
    <text evidence="3">NDH-1 is composed of 14 different subunits. Subunits NuoB, C, D, E, F, and G constitute the peripheral sector of the complex.</text>
</comment>
<keyword evidence="3" id="KW-1003">Cell membrane</keyword>
<gene>
    <name evidence="3" type="primary">nuoC</name>
    <name evidence="7" type="ordered locus">BMS_2560</name>
</gene>
<dbReference type="PANTHER" id="PTHR10884:SF14">
    <property type="entry name" value="NADH DEHYDROGENASE [UBIQUINONE] IRON-SULFUR PROTEIN 3, MITOCHONDRIAL"/>
    <property type="match status" value="1"/>
</dbReference>
<dbReference type="AlphaFoldDB" id="E1X605"/>
<protein>
    <recommendedName>
        <fullName evidence="3">NADH-quinone oxidoreductase subunit C</fullName>
        <ecNumber evidence="3">7.1.1.-</ecNumber>
    </recommendedName>
    <alternativeName>
        <fullName evidence="3">NADH dehydrogenase I subunit C</fullName>
    </alternativeName>
    <alternativeName>
        <fullName evidence="3">NDH-1 subunit C</fullName>
    </alternativeName>
</protein>
<keyword evidence="3 5" id="KW-0874">Quinone</keyword>
<name>E1X605_HALMS</name>
<evidence type="ECO:0000259" key="6">
    <source>
        <dbReference type="Pfam" id="PF00329"/>
    </source>
</evidence>
<evidence type="ECO:0000256" key="3">
    <source>
        <dbReference type="HAMAP-Rule" id="MF_01357"/>
    </source>
</evidence>
<keyword evidence="8" id="KW-1185">Reference proteome</keyword>
<evidence type="ECO:0000256" key="2">
    <source>
        <dbReference type="ARBA" id="ARBA00022448"/>
    </source>
</evidence>
<dbReference type="GO" id="GO:0008137">
    <property type="term" value="F:NADH dehydrogenase (ubiquinone) activity"/>
    <property type="evidence" value="ECO:0007669"/>
    <property type="project" value="InterPro"/>
</dbReference>
<keyword evidence="3 4" id="KW-0520">NAD</keyword>
<keyword evidence="3" id="KW-0997">Cell inner membrane</keyword>
<keyword evidence="3" id="KW-0830">Ubiquinone</keyword>
<dbReference type="SUPFAM" id="SSF143243">
    <property type="entry name" value="Nqo5-like"/>
    <property type="match status" value="1"/>
</dbReference>
<dbReference type="InterPro" id="IPR010218">
    <property type="entry name" value="NADH_DH_suC"/>
</dbReference>
<dbReference type="InterPro" id="IPR001268">
    <property type="entry name" value="NADH_UbQ_OxRdtase_30kDa_su"/>
</dbReference>
<dbReference type="InterPro" id="IPR037232">
    <property type="entry name" value="NADH_quin_OxRdtase_su_C/D-like"/>
</dbReference>
<dbReference type="GO" id="GO:0005886">
    <property type="term" value="C:plasma membrane"/>
    <property type="evidence" value="ECO:0007669"/>
    <property type="project" value="UniProtKB-SubCell"/>
</dbReference>
<accession>E1X605</accession>
<dbReference type="Gene3D" id="3.30.460.80">
    <property type="entry name" value="NADH:ubiquinone oxidoreductase, 30kDa subunit"/>
    <property type="match status" value="1"/>
</dbReference>
<dbReference type="KEGG" id="bmx:BMS_2560"/>
<dbReference type="InterPro" id="IPR020396">
    <property type="entry name" value="NADH_UbQ_OxRdtase_CS"/>
</dbReference>
<evidence type="ECO:0000313" key="7">
    <source>
        <dbReference type="EMBL" id="CBW27349.1"/>
    </source>
</evidence>
<dbReference type="HOGENOM" id="CLU_042628_6_2_7"/>
<dbReference type="eggNOG" id="COG0852">
    <property type="taxonomic scope" value="Bacteria"/>
</dbReference>
<sequence>MHSEVVEFLNAEVSGCNAVANIAEVGDSAVTVEPTYIKQVCQALKGSDKFKMNVLQVISGVDYPEENQIEVNYILASFIENTELILKTRVARGEGENLPKLESVCDIWKSANFQERETYDMLGVVFENHPDFRRILCPDDWEGFPLRKDYVVQEKYMDMVVNPEDKINKADIEFFAKMRIDHEDPTQVSGSWVDEHVWIDQDLANKAKDRVAQIKAAKKAKADAEKSSQEKGEE</sequence>
<dbReference type="OrthoDB" id="9803286at2"/>
<comment type="similarity">
    <text evidence="1 3 4">Belongs to the complex I 30 kDa subunit family.</text>
</comment>
<feature type="domain" description="NADH:ubiquinone oxidoreductase 30kDa subunit" evidence="6">
    <location>
        <begin position="30"/>
        <end position="155"/>
    </location>
</feature>
<dbReference type="HAMAP" id="MF_01357">
    <property type="entry name" value="NDH1_NuoC"/>
    <property type="match status" value="1"/>
</dbReference>
<dbReference type="PANTHER" id="PTHR10884">
    <property type="entry name" value="NADH DEHYDROGENASE UBIQUINONE IRON-SULFUR PROTEIN 3"/>
    <property type="match status" value="1"/>
</dbReference>
<dbReference type="EC" id="7.1.1.-" evidence="3"/>
<dbReference type="Proteomes" id="UP000008963">
    <property type="component" value="Chromosome"/>
</dbReference>
<proteinExistence type="inferred from homology"/>
<dbReference type="PROSITE" id="PS00542">
    <property type="entry name" value="COMPLEX1_30K"/>
    <property type="match status" value="1"/>
</dbReference>
<keyword evidence="2 3" id="KW-0813">Transport</keyword>
<keyword evidence="3 4" id="KW-1278">Translocase</keyword>
<evidence type="ECO:0000256" key="4">
    <source>
        <dbReference type="RuleBase" id="RU003456"/>
    </source>
</evidence>
<dbReference type="EMBL" id="FQ312005">
    <property type="protein sequence ID" value="CBW27349.1"/>
    <property type="molecule type" value="Genomic_DNA"/>
</dbReference>
<comment type="subcellular location">
    <subcellularLocation>
        <location evidence="3">Cell inner membrane</location>
        <topology evidence="3">Peripheral membrane protein</topology>
        <orientation evidence="3">Cytoplasmic side</orientation>
    </subcellularLocation>
</comment>
<dbReference type="NCBIfam" id="TIGR01961">
    <property type="entry name" value="NuoC_fam"/>
    <property type="match status" value="1"/>
</dbReference>
<keyword evidence="3" id="KW-0472">Membrane</keyword>
<evidence type="ECO:0000256" key="5">
    <source>
        <dbReference type="RuleBase" id="RU003582"/>
    </source>
</evidence>
<dbReference type="Pfam" id="PF00329">
    <property type="entry name" value="Complex1_30kDa"/>
    <property type="match status" value="1"/>
</dbReference>
<dbReference type="RefSeq" id="WP_014245125.1">
    <property type="nucleotide sequence ID" value="NC_016620.1"/>
</dbReference>
<organism evidence="7 8">
    <name type="scientific">Halobacteriovorax marinus (strain ATCC BAA-682 / DSM 15412 / SJ)</name>
    <name type="common">Bacteriovorax marinus</name>
    <dbReference type="NCBI Taxonomy" id="862908"/>
    <lineage>
        <taxon>Bacteria</taxon>
        <taxon>Pseudomonadati</taxon>
        <taxon>Bdellovibrionota</taxon>
        <taxon>Bacteriovoracia</taxon>
        <taxon>Bacteriovoracales</taxon>
        <taxon>Halobacteriovoraceae</taxon>
        <taxon>Halobacteriovorax</taxon>
    </lineage>
</organism>